<protein>
    <submittedName>
        <fullName evidence="1">Unannotated protein</fullName>
    </submittedName>
</protein>
<reference evidence="1" key="1">
    <citation type="submission" date="2020-05" db="EMBL/GenBank/DDBJ databases">
        <authorList>
            <person name="Chiriac C."/>
            <person name="Salcher M."/>
            <person name="Ghai R."/>
            <person name="Kavagutti S V."/>
        </authorList>
    </citation>
    <scope>NUCLEOTIDE SEQUENCE</scope>
</reference>
<organism evidence="1">
    <name type="scientific">freshwater metagenome</name>
    <dbReference type="NCBI Taxonomy" id="449393"/>
    <lineage>
        <taxon>unclassified sequences</taxon>
        <taxon>metagenomes</taxon>
        <taxon>ecological metagenomes</taxon>
    </lineage>
</organism>
<accession>A0A6J6F157</accession>
<dbReference type="Gene3D" id="3.10.20.310">
    <property type="entry name" value="membrane protein fhac"/>
    <property type="match status" value="1"/>
</dbReference>
<sequence length="240" mass="26397">MRSAQIKRGLFGIATLLLIASTSYLLGWSDYLTVKNIETTGTASQSIINRELAKNNLTLEIDMKLARVDLRAIERVCGDLEWLASANVKRNWLNRSISIEVVEKIAVAKAISSSNEIVNFDNQGNLFVPTSAIQLAQSLKLPLVTSKSNDQNQLSAAAKFLQDLPDESLPLIDDLIGISIADSGFIIMQTKVANREVVINWGEPAEIPQKSRVLQALIDLPENKKAKRFDLSLPESPVVS</sequence>
<gene>
    <name evidence="1" type="ORF">UFOPK1747_00550</name>
</gene>
<dbReference type="AlphaFoldDB" id="A0A6J6F157"/>
<dbReference type="EMBL" id="CAEZTV010000070">
    <property type="protein sequence ID" value="CAB4580733.1"/>
    <property type="molecule type" value="Genomic_DNA"/>
</dbReference>
<proteinExistence type="predicted"/>
<evidence type="ECO:0000313" key="1">
    <source>
        <dbReference type="EMBL" id="CAB4580733.1"/>
    </source>
</evidence>
<name>A0A6J6F157_9ZZZZ</name>